<reference evidence="3 4" key="1">
    <citation type="submission" date="2016-10" db="EMBL/GenBank/DDBJ databases">
        <authorList>
            <person name="de Groot N.N."/>
        </authorList>
    </citation>
    <scope>NUCLEOTIDE SEQUENCE [LARGE SCALE GENOMIC DNA]</scope>
    <source>
        <strain evidence="3 4">KPR-7B</strain>
    </source>
</reference>
<feature type="transmembrane region" description="Helical" evidence="2">
    <location>
        <begin position="46"/>
        <end position="64"/>
    </location>
</feature>
<evidence type="ECO:0000313" key="4">
    <source>
        <dbReference type="Proteomes" id="UP000199671"/>
    </source>
</evidence>
<sequence>MSQTPPDAGARTTAGTPADAVPDSADPAAVPAVPGARGARTLVRPLLAALGTAAVIAWLGLAWATTRTLAPGSTVSGVDVSGMTRAQAVAAVDDALGTVLQQPVTLTVDDATDELVPARSGVSVDAAASVDRLTGPSLSPVTLVRRLTGTAVDAVVDVDADALTTALNARLDTLATGVADAVVTLDGTIPVLTPGAVGAGLDVAASVDAMADAWPLGETTIALASGTAYPAVTDADAQDFIDTVLTPLLSGDITVTAAGTSAADAAAGDAVLTPQALAALTTISATDGTLSAALDADALHDAVVAALGEGIETPATDATWTIDGTPETAAAAKPVYHPSATGTGIDPAALAEAVLAAGTDSDGDRTATAPITVLQPEVTTPEEEWGITEIVGEFSTPYVSQYGRDQNLQRGTEMINGTLVAPGETFSTTDALGPVDLEHGYTYAGVVTDGQHTDAMGGGLSQVGTTVFNAGFEAGMDDVEHWPHTYWFTRYPAGREATIWTGVKDVKWRNSTPYAVLVQAWAGDGEVHVRLWSTPYYEVTITEGEHTNYRPYATVHSSGPGCDPYGGGTQGFDVTVTRTRTHDGERLPDDVLTTAYDSDNPVVCN</sequence>
<organism evidence="3 4">
    <name type="scientific">Actinomyces ruminicola</name>
    <dbReference type="NCBI Taxonomy" id="332524"/>
    <lineage>
        <taxon>Bacteria</taxon>
        <taxon>Bacillati</taxon>
        <taxon>Actinomycetota</taxon>
        <taxon>Actinomycetes</taxon>
        <taxon>Actinomycetales</taxon>
        <taxon>Actinomycetaceae</taxon>
        <taxon>Actinomyces</taxon>
    </lineage>
</organism>
<name>A0A1G9XDE2_9ACTO</name>
<evidence type="ECO:0000256" key="2">
    <source>
        <dbReference type="SAM" id="Phobius"/>
    </source>
</evidence>
<keyword evidence="2" id="KW-0472">Membrane</keyword>
<feature type="compositionally biased region" description="Low complexity" evidence="1">
    <location>
        <begin position="17"/>
        <end position="32"/>
    </location>
</feature>
<gene>
    <name evidence="3" type="ORF">SAMN04487766_10994</name>
</gene>
<dbReference type="PANTHER" id="PTHR35788">
    <property type="entry name" value="EXPORTED PROTEIN-RELATED"/>
    <property type="match status" value="1"/>
</dbReference>
<dbReference type="Proteomes" id="UP000199671">
    <property type="component" value="Unassembled WGS sequence"/>
</dbReference>
<evidence type="ECO:0000313" key="3">
    <source>
        <dbReference type="EMBL" id="SDM94819.1"/>
    </source>
</evidence>
<protein>
    <submittedName>
        <fullName evidence="3">VanW like protein</fullName>
    </submittedName>
</protein>
<proteinExistence type="predicted"/>
<dbReference type="EMBL" id="FNHU01000009">
    <property type="protein sequence ID" value="SDM94819.1"/>
    <property type="molecule type" value="Genomic_DNA"/>
</dbReference>
<dbReference type="InterPro" id="IPR007391">
    <property type="entry name" value="Vancomycin_resist_VanW"/>
</dbReference>
<accession>A0A1G9XDE2</accession>
<keyword evidence="2" id="KW-0812">Transmembrane</keyword>
<keyword evidence="2" id="KW-1133">Transmembrane helix</keyword>
<dbReference type="PANTHER" id="PTHR35788:SF1">
    <property type="entry name" value="EXPORTED PROTEIN"/>
    <property type="match status" value="1"/>
</dbReference>
<dbReference type="RefSeq" id="WP_092611024.1">
    <property type="nucleotide sequence ID" value="NZ_FNHU01000009.1"/>
</dbReference>
<dbReference type="AlphaFoldDB" id="A0A1G9XDE2"/>
<feature type="region of interest" description="Disordered" evidence="1">
    <location>
        <begin position="1"/>
        <end position="32"/>
    </location>
</feature>
<dbReference type="OrthoDB" id="9813301at2"/>
<dbReference type="Pfam" id="PF04294">
    <property type="entry name" value="VanW"/>
    <property type="match status" value="1"/>
</dbReference>
<evidence type="ECO:0000256" key="1">
    <source>
        <dbReference type="SAM" id="MobiDB-lite"/>
    </source>
</evidence>
<dbReference type="InterPro" id="IPR052913">
    <property type="entry name" value="Glycopeptide_resist_protein"/>
</dbReference>